<evidence type="ECO:0000313" key="5">
    <source>
        <dbReference type="EMBL" id="PIZ62631.1"/>
    </source>
</evidence>
<dbReference type="PANTHER" id="PTHR41173:SF1">
    <property type="entry name" value="RNA-FREE RIBONUCLEASE P"/>
    <property type="match status" value="1"/>
</dbReference>
<dbReference type="GO" id="GO:0016874">
    <property type="term" value="F:ligase activity"/>
    <property type="evidence" value="ECO:0007669"/>
    <property type="project" value="UniProtKB-KW"/>
</dbReference>
<keyword evidence="1" id="KW-0819">tRNA processing</keyword>
<dbReference type="Proteomes" id="UP000228503">
    <property type="component" value="Unassembled WGS sequence"/>
</dbReference>
<keyword evidence="5" id="KW-0436">Ligase</keyword>
<dbReference type="EMBL" id="PFOB01000049">
    <property type="protein sequence ID" value="PIZ62631.1"/>
    <property type="molecule type" value="Genomic_DNA"/>
</dbReference>
<dbReference type="GO" id="GO:0008033">
    <property type="term" value="P:tRNA processing"/>
    <property type="evidence" value="ECO:0007669"/>
    <property type="project" value="UniProtKB-KW"/>
</dbReference>
<name>A0A2M7TXT3_9BACT</name>
<evidence type="ECO:0000313" key="6">
    <source>
        <dbReference type="Proteomes" id="UP000228503"/>
    </source>
</evidence>
<evidence type="ECO:0000256" key="4">
    <source>
        <dbReference type="ARBA" id="ARBA00022801"/>
    </source>
</evidence>
<proteinExistence type="predicted"/>
<dbReference type="AlphaFoldDB" id="A0A2M7TXT3"/>
<dbReference type="NCBIfam" id="TIGR03875">
    <property type="entry name" value="RNA_lig_partner"/>
    <property type="match status" value="1"/>
</dbReference>
<sequence>MNTYIIDTNILFNMEANMGLGPSTKEILQNLVKILPLAKKNEEELLMPPAIVQEIESFFDNQDDALLKAFLGFVTVRSPSYHDSAVSGDLFNDLIEDYRSRAYRGMKVSEEEIIKAAETFMGKEVLPQKDFQKSVGKIISSLRDRYRNATRTGTIDSPADFDLIMLAKESDGNLITTDEGIIAWSRKIGVTEMSAQVFGKKMRAYL</sequence>
<evidence type="ECO:0000256" key="2">
    <source>
        <dbReference type="ARBA" id="ARBA00022722"/>
    </source>
</evidence>
<dbReference type="PANTHER" id="PTHR41173">
    <property type="entry name" value="UPF0278 PROTEIN TK1425"/>
    <property type="match status" value="1"/>
</dbReference>
<keyword evidence="4" id="KW-0378">Hydrolase</keyword>
<dbReference type="Pfam" id="PF08745">
    <property type="entry name" value="PIN_5"/>
    <property type="match status" value="1"/>
</dbReference>
<dbReference type="GO" id="GO:0004519">
    <property type="term" value="F:endonuclease activity"/>
    <property type="evidence" value="ECO:0007669"/>
    <property type="project" value="UniProtKB-KW"/>
</dbReference>
<protein>
    <submittedName>
        <fullName evidence="5">RNA ligase partner protein</fullName>
    </submittedName>
</protein>
<accession>A0A2M7TXT3</accession>
<comment type="caution">
    <text evidence="5">The sequence shown here is derived from an EMBL/GenBank/DDBJ whole genome shotgun (WGS) entry which is preliminary data.</text>
</comment>
<keyword evidence="3" id="KW-0255">Endonuclease</keyword>
<keyword evidence="2" id="KW-0540">Nuclease</keyword>
<dbReference type="GO" id="GO:0016787">
    <property type="term" value="F:hydrolase activity"/>
    <property type="evidence" value="ECO:0007669"/>
    <property type="project" value="UniProtKB-KW"/>
</dbReference>
<gene>
    <name evidence="5" type="ORF">COY16_03800</name>
</gene>
<evidence type="ECO:0000256" key="1">
    <source>
        <dbReference type="ARBA" id="ARBA00022694"/>
    </source>
</evidence>
<evidence type="ECO:0000256" key="3">
    <source>
        <dbReference type="ARBA" id="ARBA00022759"/>
    </source>
</evidence>
<dbReference type="InterPro" id="IPR014856">
    <property type="entry name" value="RNA_free_RNase_P"/>
</dbReference>
<dbReference type="CDD" id="cd18691">
    <property type="entry name" value="PIN_VapC-like"/>
    <property type="match status" value="1"/>
</dbReference>
<organism evidence="5 6">
    <name type="scientific">Candidatus Roizmanbacteria bacterium CG_4_10_14_0_2_um_filter_39_13</name>
    <dbReference type="NCBI Taxonomy" id="1974825"/>
    <lineage>
        <taxon>Bacteria</taxon>
        <taxon>Candidatus Roizmaniibacteriota</taxon>
    </lineage>
</organism>
<reference evidence="6" key="1">
    <citation type="submission" date="2017-09" db="EMBL/GenBank/DDBJ databases">
        <title>Depth-based differentiation of microbial function through sediment-hosted aquifers and enrichment of novel symbionts in the deep terrestrial subsurface.</title>
        <authorList>
            <person name="Probst A.J."/>
            <person name="Ladd B."/>
            <person name="Jarett J.K."/>
            <person name="Geller-Mcgrath D.E."/>
            <person name="Sieber C.M.K."/>
            <person name="Emerson J.B."/>
            <person name="Anantharaman K."/>
            <person name="Thomas B.C."/>
            <person name="Malmstrom R."/>
            <person name="Stieglmeier M."/>
            <person name="Klingl A."/>
            <person name="Woyke T."/>
            <person name="Ryan C.M."/>
            <person name="Banfield J.F."/>
        </authorList>
    </citation>
    <scope>NUCLEOTIDE SEQUENCE [LARGE SCALE GENOMIC DNA]</scope>
</reference>